<proteinExistence type="predicted"/>
<protein>
    <submittedName>
        <fullName evidence="1">Uncharacterized protein</fullName>
    </submittedName>
</protein>
<name>F4S9V6_MELLP</name>
<dbReference type="AlphaFoldDB" id="F4S9V6"/>
<dbReference type="GeneID" id="18924981"/>
<dbReference type="RefSeq" id="XP_007418159.1">
    <property type="nucleotide sequence ID" value="XM_007418097.1"/>
</dbReference>
<gene>
    <name evidence="1" type="ORF">MELLADRAFT_113437</name>
</gene>
<evidence type="ECO:0000313" key="1">
    <source>
        <dbReference type="EMBL" id="EGF98584.1"/>
    </source>
</evidence>
<dbReference type="InParanoid" id="F4S9V6"/>
<dbReference type="Proteomes" id="UP000001072">
    <property type="component" value="Unassembled WGS sequence"/>
</dbReference>
<dbReference type="KEGG" id="mlr:MELLADRAFT_113437"/>
<dbReference type="VEuPathDB" id="FungiDB:MELLADRAFT_113437"/>
<accession>F4S9V6</accession>
<dbReference type="OrthoDB" id="2504760at2759"/>
<sequence>MSLGVNRRSQPAYIASIFEVHAQVPATVNAAYGFQSVTSGLNCAGIDGNAPLEHDLLITYYAAQGVGLAVGNMHYTSGKFLPLNGDAVPRLVTELSHHIPAGDADTFSGCLTNNVALNSIGIVVSKRVLHKEAHEGKPTCVFLMRHTDYNPMTGKLCEFLLEYWCRPVRNLAKALNIIQLGKEMSIHGYIAGKNIQSEVIGGKEVYSLSVATGHESIRAGATLTTPTATRLTKGGRVRLQRPPTLIAPGISTVMSKPTAEDQAALASYLHQVSTPAGDENVNILADANAAGPINPQPNAQRTKRVNKLVFGDLLIACPTWPTLAKHVDPIATWVHLCSDPIPPALPRILIANAISGLEYTAAKRRLEWPVIDSVADCILGSRDFWSRP</sequence>
<dbReference type="HOGENOM" id="CLU_059961_1_0_1"/>
<keyword evidence="2" id="KW-1185">Reference proteome</keyword>
<evidence type="ECO:0000313" key="2">
    <source>
        <dbReference type="Proteomes" id="UP000001072"/>
    </source>
</evidence>
<dbReference type="EMBL" id="GL883173">
    <property type="protein sequence ID" value="EGF98584.1"/>
    <property type="molecule type" value="Genomic_DNA"/>
</dbReference>
<organism evidence="2">
    <name type="scientific">Melampsora larici-populina (strain 98AG31 / pathotype 3-4-7)</name>
    <name type="common">Poplar leaf rust fungus</name>
    <dbReference type="NCBI Taxonomy" id="747676"/>
    <lineage>
        <taxon>Eukaryota</taxon>
        <taxon>Fungi</taxon>
        <taxon>Dikarya</taxon>
        <taxon>Basidiomycota</taxon>
        <taxon>Pucciniomycotina</taxon>
        <taxon>Pucciniomycetes</taxon>
        <taxon>Pucciniales</taxon>
        <taxon>Melampsoraceae</taxon>
        <taxon>Melampsora</taxon>
    </lineage>
</organism>
<reference evidence="2" key="1">
    <citation type="journal article" date="2011" name="Proc. Natl. Acad. Sci. U.S.A.">
        <title>Obligate biotrophy features unraveled by the genomic analysis of rust fungi.</title>
        <authorList>
            <person name="Duplessis S."/>
            <person name="Cuomo C.A."/>
            <person name="Lin Y.-C."/>
            <person name="Aerts A."/>
            <person name="Tisserant E."/>
            <person name="Veneault-Fourrey C."/>
            <person name="Joly D.L."/>
            <person name="Hacquard S."/>
            <person name="Amselem J."/>
            <person name="Cantarel B.L."/>
            <person name="Chiu R."/>
            <person name="Coutinho P.M."/>
            <person name="Feau N."/>
            <person name="Field M."/>
            <person name="Frey P."/>
            <person name="Gelhaye E."/>
            <person name="Goldberg J."/>
            <person name="Grabherr M.G."/>
            <person name="Kodira C.D."/>
            <person name="Kohler A."/>
            <person name="Kuees U."/>
            <person name="Lindquist E.A."/>
            <person name="Lucas S.M."/>
            <person name="Mago R."/>
            <person name="Mauceli E."/>
            <person name="Morin E."/>
            <person name="Murat C."/>
            <person name="Pangilinan J.L."/>
            <person name="Park R."/>
            <person name="Pearson M."/>
            <person name="Quesneville H."/>
            <person name="Rouhier N."/>
            <person name="Sakthikumar S."/>
            <person name="Salamov A.A."/>
            <person name="Schmutz J."/>
            <person name="Selles B."/>
            <person name="Shapiro H."/>
            <person name="Tanguay P."/>
            <person name="Tuskan G.A."/>
            <person name="Henrissat B."/>
            <person name="Van de Peer Y."/>
            <person name="Rouze P."/>
            <person name="Ellis J.G."/>
            <person name="Dodds P.N."/>
            <person name="Schein J.E."/>
            <person name="Zhong S."/>
            <person name="Hamelin R.C."/>
            <person name="Grigoriev I.V."/>
            <person name="Szabo L.J."/>
            <person name="Martin F."/>
        </authorList>
    </citation>
    <scope>NUCLEOTIDE SEQUENCE [LARGE SCALE GENOMIC DNA]</scope>
    <source>
        <strain evidence="2">98AG31 / pathotype 3-4-7</strain>
    </source>
</reference>